<evidence type="ECO:0008006" key="4">
    <source>
        <dbReference type="Google" id="ProtNLM"/>
    </source>
</evidence>
<dbReference type="EMBL" id="BAAAZE010000012">
    <property type="protein sequence ID" value="GAA4030040.1"/>
    <property type="molecule type" value="Genomic_DNA"/>
</dbReference>
<sequence>MTRHPPRPANGFAAATALFAIALFVLLGFVATNTARNNARAEIFHATKDQMVAQRDLIANMLVLCRAVYPDGNNGTGFHPSYPATPGDSLVASLLCPKPMLSIWSGDASAMKPRPLAGFTPWTYVNDATSIRIAVTALDAGSTFYRNLLDAVIAKVGDQAVRNNDTLTITLVSP</sequence>
<feature type="transmembrane region" description="Helical" evidence="1">
    <location>
        <begin position="12"/>
        <end position="31"/>
    </location>
</feature>
<keyword evidence="1" id="KW-1133">Transmembrane helix</keyword>
<evidence type="ECO:0000313" key="3">
    <source>
        <dbReference type="Proteomes" id="UP001501353"/>
    </source>
</evidence>
<keyword evidence="1" id="KW-0472">Membrane</keyword>
<proteinExistence type="predicted"/>
<evidence type="ECO:0000313" key="2">
    <source>
        <dbReference type="EMBL" id="GAA4030040.1"/>
    </source>
</evidence>
<protein>
    <recommendedName>
        <fullName evidence="4">Type 4 fimbrial biogenesis protein PilX N-terminal domain-containing protein</fullName>
    </recommendedName>
</protein>
<keyword evidence="3" id="KW-1185">Reference proteome</keyword>
<evidence type="ECO:0000256" key="1">
    <source>
        <dbReference type="SAM" id="Phobius"/>
    </source>
</evidence>
<keyword evidence="1" id="KW-0812">Transmembrane</keyword>
<dbReference type="RefSeq" id="WP_344764471.1">
    <property type="nucleotide sequence ID" value="NZ_BAAAZE010000012.1"/>
</dbReference>
<dbReference type="Proteomes" id="UP001501353">
    <property type="component" value="Unassembled WGS sequence"/>
</dbReference>
<accession>A0ABP7TR30</accession>
<comment type="caution">
    <text evidence="2">The sequence shown here is derived from an EMBL/GenBank/DDBJ whole genome shotgun (WGS) entry which is preliminary data.</text>
</comment>
<gene>
    <name evidence="2" type="ORF">GCM10022212_30390</name>
</gene>
<reference evidence="3" key="1">
    <citation type="journal article" date="2019" name="Int. J. Syst. Evol. Microbiol.">
        <title>The Global Catalogue of Microorganisms (GCM) 10K type strain sequencing project: providing services to taxonomists for standard genome sequencing and annotation.</title>
        <authorList>
            <consortium name="The Broad Institute Genomics Platform"/>
            <consortium name="The Broad Institute Genome Sequencing Center for Infectious Disease"/>
            <person name="Wu L."/>
            <person name="Ma J."/>
        </authorList>
    </citation>
    <scope>NUCLEOTIDE SEQUENCE [LARGE SCALE GENOMIC DNA]</scope>
    <source>
        <strain evidence="3">JCM 16673</strain>
    </source>
</reference>
<name>A0ABP7TR30_9BURK</name>
<organism evidence="2 3">
    <name type="scientific">Actimicrobium antarcticum</name>
    <dbReference type="NCBI Taxonomy" id="1051899"/>
    <lineage>
        <taxon>Bacteria</taxon>
        <taxon>Pseudomonadati</taxon>
        <taxon>Pseudomonadota</taxon>
        <taxon>Betaproteobacteria</taxon>
        <taxon>Burkholderiales</taxon>
        <taxon>Oxalobacteraceae</taxon>
        <taxon>Actimicrobium</taxon>
    </lineage>
</organism>